<feature type="signal peptide" evidence="1">
    <location>
        <begin position="1"/>
        <end position="21"/>
    </location>
</feature>
<dbReference type="Proteomes" id="UP000257706">
    <property type="component" value="Unassembled WGS sequence"/>
</dbReference>
<dbReference type="AlphaFoldDB" id="A0A3B9IM02"/>
<protein>
    <submittedName>
        <fullName evidence="2">Uncharacterized protein</fullName>
    </submittedName>
</protein>
<evidence type="ECO:0000256" key="1">
    <source>
        <dbReference type="SAM" id="SignalP"/>
    </source>
</evidence>
<proteinExistence type="predicted"/>
<gene>
    <name evidence="2" type="ORF">DCK97_15170</name>
</gene>
<sequence>MIRWKLAVSAMALFIAGQEVAAASSATVSTPVSRTGTSDGGAEVTLAAGADGGALLQFRSWAAPQLIGDHAQSNAVALISDAEGHVLRRAVFRCHRAITRLAQNLNRQCEHQFSMPAEVMRRAAWLFAFNRLCVWQEHDNAASHRQTGCIRDGDTIQAVDAFAGRLPQLLSTAGDAAAIDAGEWRGLRLR</sequence>
<accession>A0A3B9IM02</accession>
<feature type="chain" id="PRO_5017658608" evidence="1">
    <location>
        <begin position="22"/>
        <end position="190"/>
    </location>
</feature>
<keyword evidence="1" id="KW-0732">Signal</keyword>
<organism evidence="2 3">
    <name type="scientific">Tistrella mobilis</name>
    <dbReference type="NCBI Taxonomy" id="171437"/>
    <lineage>
        <taxon>Bacteria</taxon>
        <taxon>Pseudomonadati</taxon>
        <taxon>Pseudomonadota</taxon>
        <taxon>Alphaproteobacteria</taxon>
        <taxon>Geminicoccales</taxon>
        <taxon>Geminicoccaceae</taxon>
        <taxon>Tistrella</taxon>
    </lineage>
</organism>
<evidence type="ECO:0000313" key="3">
    <source>
        <dbReference type="Proteomes" id="UP000257706"/>
    </source>
</evidence>
<dbReference type="EMBL" id="DMAI01000242">
    <property type="protein sequence ID" value="HAE48756.1"/>
    <property type="molecule type" value="Genomic_DNA"/>
</dbReference>
<evidence type="ECO:0000313" key="2">
    <source>
        <dbReference type="EMBL" id="HAE48756.1"/>
    </source>
</evidence>
<reference evidence="2 3" key="1">
    <citation type="journal article" date="2018" name="Nat. Biotechnol.">
        <title>A standardized bacterial taxonomy based on genome phylogeny substantially revises the tree of life.</title>
        <authorList>
            <person name="Parks D.H."/>
            <person name="Chuvochina M."/>
            <person name="Waite D.W."/>
            <person name="Rinke C."/>
            <person name="Skarshewski A."/>
            <person name="Chaumeil P.A."/>
            <person name="Hugenholtz P."/>
        </authorList>
    </citation>
    <scope>NUCLEOTIDE SEQUENCE [LARGE SCALE GENOMIC DNA]</scope>
    <source>
        <strain evidence="2">UBA8739</strain>
    </source>
</reference>
<comment type="caution">
    <text evidence="2">The sequence shown here is derived from an EMBL/GenBank/DDBJ whole genome shotgun (WGS) entry which is preliminary data.</text>
</comment>
<name>A0A3B9IM02_9PROT</name>